<keyword evidence="1" id="KW-0472">Membrane</keyword>
<organism evidence="2 3">
    <name type="scientific">Methanimicrococcus hongohii</name>
    <dbReference type="NCBI Taxonomy" id="3028295"/>
    <lineage>
        <taxon>Archaea</taxon>
        <taxon>Methanobacteriati</taxon>
        <taxon>Methanobacteriota</taxon>
        <taxon>Stenosarchaea group</taxon>
        <taxon>Methanomicrobia</taxon>
        <taxon>Methanosarcinales</taxon>
        <taxon>Methanosarcinaceae</taxon>
        <taxon>Methanimicrococcus</taxon>
    </lineage>
</organism>
<dbReference type="AlphaFoldDB" id="A0AA96UZN2"/>
<name>A0AA96UZN2_9EURY</name>
<dbReference type="Proteomes" id="UP001302978">
    <property type="component" value="Chromosome"/>
</dbReference>
<gene>
    <name evidence="2" type="ORF">MmiHf6_08880</name>
</gene>
<dbReference type="EMBL" id="CP131059">
    <property type="protein sequence ID" value="WNY23579.1"/>
    <property type="molecule type" value="Genomic_DNA"/>
</dbReference>
<feature type="transmembrane region" description="Helical" evidence="1">
    <location>
        <begin position="41"/>
        <end position="64"/>
    </location>
</feature>
<keyword evidence="1" id="KW-0812">Transmembrane</keyword>
<evidence type="ECO:0000256" key="1">
    <source>
        <dbReference type="SAM" id="Phobius"/>
    </source>
</evidence>
<dbReference type="KEGG" id="mehf:MmiHf6_08880"/>
<reference evidence="2 3" key="1">
    <citation type="submission" date="2023-07" db="EMBL/GenBank/DDBJ databases">
        <title>Closed genoem sequence of Methanomicrococcus sp. Hf6.</title>
        <authorList>
            <person name="Poehlein A."/>
            <person name="Protasov E."/>
            <person name="Platt K."/>
            <person name="Reeh H."/>
            <person name="Daniel R."/>
            <person name="Brune A."/>
        </authorList>
    </citation>
    <scope>NUCLEOTIDE SEQUENCE [LARGE SCALE GENOMIC DNA]</scope>
    <source>
        <strain evidence="2 3">Hf6</strain>
    </source>
</reference>
<evidence type="ECO:0000313" key="3">
    <source>
        <dbReference type="Proteomes" id="UP001302978"/>
    </source>
</evidence>
<protein>
    <submittedName>
        <fullName evidence="2">Uncharacterized protein</fullName>
    </submittedName>
</protein>
<evidence type="ECO:0000313" key="2">
    <source>
        <dbReference type="EMBL" id="WNY23579.1"/>
    </source>
</evidence>
<keyword evidence="1" id="KW-1133">Transmembrane helix</keyword>
<accession>A0AA96UZN2</accession>
<keyword evidence="3" id="KW-1185">Reference proteome</keyword>
<sequence length="135" mass="15014">MSRFFLLVLFGPCKVLSCNCILLLPVPAKTANLQLSFNIAVAGAVCVAAAEAVSVSACICYFYLNPFAFANVPLLPAGFCFRRYLPLQLLLLPAVTVTAATYRFLLRQQLPPPRELHRLFKSFENLQFGFLIKKL</sequence>
<feature type="transmembrane region" description="Helical" evidence="1">
    <location>
        <begin position="85"/>
        <end position="105"/>
    </location>
</feature>
<proteinExistence type="predicted"/>